<dbReference type="RefSeq" id="WP_264080386.1">
    <property type="nucleotide sequence ID" value="NZ_CP021324.1"/>
</dbReference>
<dbReference type="GeneID" id="75725267"/>
<gene>
    <name evidence="1" type="ORF">NMSP_1042</name>
</gene>
<dbReference type="KEGG" id="nct:NMSP_1042"/>
<organism evidence="1 2">
    <name type="scientific">Candidatus Nitrosomarinus catalinensis</name>
    <dbReference type="NCBI Taxonomy" id="1898749"/>
    <lineage>
        <taxon>Archaea</taxon>
        <taxon>Nitrososphaerota</taxon>
        <taxon>Nitrososphaeria</taxon>
        <taxon>Nitrosopumilales</taxon>
        <taxon>Nitrosopumilaceae</taxon>
        <taxon>Candidatus Nitrosomarinus</taxon>
    </lineage>
</organism>
<sequence>MYILNEIKIYEQSLNPEFCEEILEKVIVYNDSCTPVIEILDCG</sequence>
<dbReference type="Proteomes" id="UP000249949">
    <property type="component" value="Chromosome"/>
</dbReference>
<evidence type="ECO:0000313" key="2">
    <source>
        <dbReference type="Proteomes" id="UP000249949"/>
    </source>
</evidence>
<protein>
    <submittedName>
        <fullName evidence="1">Uncharacterized protein</fullName>
    </submittedName>
</protein>
<reference evidence="1 2" key="1">
    <citation type="journal article" date="2017" name="Environ. Microbiol.">
        <title>Genome and epigenome of a novel marine Thaumarchaeota strain suggest viral infection, phosphorothioation DNA modification and multiple restriction systems.</title>
        <authorList>
            <person name="Ahlgren N.A."/>
            <person name="Chen Y."/>
            <person name="Needham D.M."/>
            <person name="Parada A.E."/>
            <person name="Sachdeva R."/>
            <person name="Trinh V."/>
            <person name="Chen T."/>
            <person name="Fuhrman J.A."/>
        </authorList>
    </citation>
    <scope>NUCLEOTIDE SEQUENCE [LARGE SCALE GENOMIC DNA]</scope>
    <source>
        <strain evidence="1 2">SPOT01</strain>
    </source>
</reference>
<dbReference type="AlphaFoldDB" id="A0A2Z2HUJ8"/>
<dbReference type="EMBL" id="CP021324">
    <property type="protein sequence ID" value="ARS64660.1"/>
    <property type="molecule type" value="Genomic_DNA"/>
</dbReference>
<accession>A0A2Z2HUJ8</accession>
<evidence type="ECO:0000313" key="1">
    <source>
        <dbReference type="EMBL" id="ARS64660.1"/>
    </source>
</evidence>
<proteinExistence type="predicted"/>
<name>A0A2Z2HUJ8_9ARCH</name>
<keyword evidence="2" id="KW-1185">Reference proteome</keyword>